<dbReference type="InterPro" id="IPR001310">
    <property type="entry name" value="Histidine_triad_HIT"/>
</dbReference>
<protein>
    <submittedName>
        <fullName evidence="5">Histidine triad (HIT) family protein</fullName>
    </submittedName>
</protein>
<dbReference type="RefSeq" id="WP_110018212.1">
    <property type="nucleotide sequence ID" value="NZ_QGTJ01000004.1"/>
</dbReference>
<evidence type="ECO:0000256" key="2">
    <source>
        <dbReference type="PIRSR" id="PIRSR601310-3"/>
    </source>
</evidence>
<evidence type="ECO:0000256" key="3">
    <source>
        <dbReference type="PROSITE-ProRule" id="PRU00464"/>
    </source>
</evidence>
<sequence>MAHDPNCIFCKIIRGELPAVKIFEDAATLAFLDIFPNTRGHSLVIPKDHHENLLAMPDESLLAVQRTTRRLAGVVTEIVGGEGFQIRQFNGTAAGQTVFHYHVHIVPMRAGERIGMHGGAAADTAELEALAVQIRAALI</sequence>
<dbReference type="Proteomes" id="UP000246569">
    <property type="component" value="Unassembled WGS sequence"/>
</dbReference>
<evidence type="ECO:0000256" key="1">
    <source>
        <dbReference type="PIRSR" id="PIRSR601310-1"/>
    </source>
</evidence>
<dbReference type="PANTHER" id="PTHR46648:SF1">
    <property type="entry name" value="ADENOSINE 5'-MONOPHOSPHORAMIDASE HNT1"/>
    <property type="match status" value="1"/>
</dbReference>
<dbReference type="SUPFAM" id="SSF54197">
    <property type="entry name" value="HIT-like"/>
    <property type="match status" value="1"/>
</dbReference>
<accession>A0A317MWM6</accession>
<proteinExistence type="predicted"/>
<evidence type="ECO:0000259" key="4">
    <source>
        <dbReference type="PROSITE" id="PS51084"/>
    </source>
</evidence>
<dbReference type="PROSITE" id="PS51084">
    <property type="entry name" value="HIT_2"/>
    <property type="match status" value="1"/>
</dbReference>
<dbReference type="InterPro" id="IPR011146">
    <property type="entry name" value="HIT-like"/>
</dbReference>
<feature type="short sequence motif" description="Histidine triad motif" evidence="2 3">
    <location>
        <begin position="100"/>
        <end position="104"/>
    </location>
</feature>
<organism evidence="5 6">
    <name type="scientific">Plasticicumulans acidivorans</name>
    <dbReference type="NCBI Taxonomy" id="886464"/>
    <lineage>
        <taxon>Bacteria</taxon>
        <taxon>Pseudomonadati</taxon>
        <taxon>Pseudomonadota</taxon>
        <taxon>Gammaproteobacteria</taxon>
        <taxon>Candidatus Competibacteraceae</taxon>
        <taxon>Plasticicumulans</taxon>
    </lineage>
</organism>
<dbReference type="PANTHER" id="PTHR46648">
    <property type="entry name" value="HIT FAMILY PROTEIN 1"/>
    <property type="match status" value="1"/>
</dbReference>
<dbReference type="AlphaFoldDB" id="A0A317MWM6"/>
<dbReference type="InterPro" id="IPR036265">
    <property type="entry name" value="HIT-like_sf"/>
</dbReference>
<keyword evidence="6" id="KW-1185">Reference proteome</keyword>
<feature type="domain" description="HIT" evidence="4">
    <location>
        <begin position="8"/>
        <end position="115"/>
    </location>
</feature>
<dbReference type="GO" id="GO:0009117">
    <property type="term" value="P:nucleotide metabolic process"/>
    <property type="evidence" value="ECO:0007669"/>
    <property type="project" value="TreeGrafter"/>
</dbReference>
<feature type="active site" description="Tele-AMP-histidine intermediate" evidence="1">
    <location>
        <position position="102"/>
    </location>
</feature>
<name>A0A317MWM6_9GAMM</name>
<evidence type="ECO:0000313" key="6">
    <source>
        <dbReference type="Proteomes" id="UP000246569"/>
    </source>
</evidence>
<dbReference type="CDD" id="cd01277">
    <property type="entry name" value="HINT_subgroup"/>
    <property type="match status" value="1"/>
</dbReference>
<dbReference type="EMBL" id="QGTJ01000004">
    <property type="protein sequence ID" value="PWV62384.1"/>
    <property type="molecule type" value="Genomic_DNA"/>
</dbReference>
<dbReference type="PRINTS" id="PR00332">
    <property type="entry name" value="HISTRIAD"/>
</dbReference>
<dbReference type="InterPro" id="IPR039384">
    <property type="entry name" value="HINT"/>
</dbReference>
<evidence type="ECO:0000313" key="5">
    <source>
        <dbReference type="EMBL" id="PWV62384.1"/>
    </source>
</evidence>
<dbReference type="Gene3D" id="3.30.428.10">
    <property type="entry name" value="HIT-like"/>
    <property type="match status" value="1"/>
</dbReference>
<dbReference type="Pfam" id="PF01230">
    <property type="entry name" value="HIT"/>
    <property type="match status" value="1"/>
</dbReference>
<dbReference type="GO" id="GO:0003824">
    <property type="term" value="F:catalytic activity"/>
    <property type="evidence" value="ECO:0007669"/>
    <property type="project" value="InterPro"/>
</dbReference>
<gene>
    <name evidence="5" type="ORF">C7443_104179</name>
</gene>
<reference evidence="5 6" key="1">
    <citation type="submission" date="2018-05" db="EMBL/GenBank/DDBJ databases">
        <title>Genomic Encyclopedia of Type Strains, Phase IV (KMG-IV): sequencing the most valuable type-strain genomes for metagenomic binning, comparative biology and taxonomic classification.</title>
        <authorList>
            <person name="Goeker M."/>
        </authorList>
    </citation>
    <scope>NUCLEOTIDE SEQUENCE [LARGE SCALE GENOMIC DNA]</scope>
    <source>
        <strain evidence="5 6">DSM 23606</strain>
    </source>
</reference>
<dbReference type="OrthoDB" id="9784774at2"/>
<comment type="caution">
    <text evidence="5">The sequence shown here is derived from an EMBL/GenBank/DDBJ whole genome shotgun (WGS) entry which is preliminary data.</text>
</comment>